<gene>
    <name evidence="2" type="ORF">EVAR_97521_1</name>
</gene>
<proteinExistence type="predicted"/>
<keyword evidence="3" id="KW-1185">Reference proteome</keyword>
<dbReference type="AlphaFoldDB" id="A0A4C1WLA7"/>
<reference evidence="2 3" key="1">
    <citation type="journal article" date="2019" name="Commun. Biol.">
        <title>The bagworm genome reveals a unique fibroin gene that provides high tensile strength.</title>
        <authorList>
            <person name="Kono N."/>
            <person name="Nakamura H."/>
            <person name="Ohtoshi R."/>
            <person name="Tomita M."/>
            <person name="Numata K."/>
            <person name="Arakawa K."/>
        </authorList>
    </citation>
    <scope>NUCLEOTIDE SEQUENCE [LARGE SCALE GENOMIC DNA]</scope>
</reference>
<dbReference type="EMBL" id="BGZK01000594">
    <property type="protein sequence ID" value="GBP52051.1"/>
    <property type="molecule type" value="Genomic_DNA"/>
</dbReference>
<evidence type="ECO:0000313" key="3">
    <source>
        <dbReference type="Proteomes" id="UP000299102"/>
    </source>
</evidence>
<evidence type="ECO:0000256" key="1">
    <source>
        <dbReference type="SAM" id="MobiDB-lite"/>
    </source>
</evidence>
<comment type="caution">
    <text evidence="2">The sequence shown here is derived from an EMBL/GenBank/DDBJ whole genome shotgun (WGS) entry which is preliminary data.</text>
</comment>
<feature type="region of interest" description="Disordered" evidence="1">
    <location>
        <begin position="1"/>
        <end position="31"/>
    </location>
</feature>
<accession>A0A4C1WLA7</accession>
<organism evidence="2 3">
    <name type="scientific">Eumeta variegata</name>
    <name type="common">Bagworm moth</name>
    <name type="synonym">Eumeta japonica</name>
    <dbReference type="NCBI Taxonomy" id="151549"/>
    <lineage>
        <taxon>Eukaryota</taxon>
        <taxon>Metazoa</taxon>
        <taxon>Ecdysozoa</taxon>
        <taxon>Arthropoda</taxon>
        <taxon>Hexapoda</taxon>
        <taxon>Insecta</taxon>
        <taxon>Pterygota</taxon>
        <taxon>Neoptera</taxon>
        <taxon>Endopterygota</taxon>
        <taxon>Lepidoptera</taxon>
        <taxon>Glossata</taxon>
        <taxon>Ditrysia</taxon>
        <taxon>Tineoidea</taxon>
        <taxon>Psychidae</taxon>
        <taxon>Oiketicinae</taxon>
        <taxon>Eumeta</taxon>
    </lineage>
</organism>
<name>A0A4C1WLA7_EUMVA</name>
<evidence type="ECO:0000313" key="2">
    <source>
        <dbReference type="EMBL" id="GBP52051.1"/>
    </source>
</evidence>
<dbReference type="Proteomes" id="UP000299102">
    <property type="component" value="Unassembled WGS sequence"/>
</dbReference>
<sequence>MTPWAEAGSGTNGVRSDCSPRAAEGVTSERPRRYRAAALRHLILISQRGDKFRGDGYEVTLSARVTRPRHAPRPRL</sequence>
<protein>
    <submittedName>
        <fullName evidence="2">Uncharacterized protein</fullName>
    </submittedName>
</protein>